<dbReference type="Pfam" id="PF13191">
    <property type="entry name" value="AAA_16"/>
    <property type="match status" value="1"/>
</dbReference>
<dbReference type="GO" id="GO:0004672">
    <property type="term" value="F:protein kinase activity"/>
    <property type="evidence" value="ECO:0007669"/>
    <property type="project" value="InterPro"/>
</dbReference>
<dbReference type="Gene3D" id="1.10.510.10">
    <property type="entry name" value="Transferase(Phosphotransferase) domain 1"/>
    <property type="match status" value="1"/>
</dbReference>
<dbReference type="InterPro" id="IPR041664">
    <property type="entry name" value="AAA_16"/>
</dbReference>
<evidence type="ECO:0000256" key="1">
    <source>
        <dbReference type="ARBA" id="ARBA00004167"/>
    </source>
</evidence>
<dbReference type="Gene3D" id="3.30.450.40">
    <property type="match status" value="1"/>
</dbReference>
<dbReference type="InterPro" id="IPR001054">
    <property type="entry name" value="A/G_cyclase"/>
</dbReference>
<feature type="domain" description="Guanylate cyclase" evidence="3">
    <location>
        <begin position="1538"/>
        <end position="1664"/>
    </location>
</feature>
<dbReference type="GO" id="GO:0009190">
    <property type="term" value="P:cyclic nucleotide biosynthetic process"/>
    <property type="evidence" value="ECO:0007669"/>
    <property type="project" value="InterPro"/>
</dbReference>
<evidence type="ECO:0000313" key="5">
    <source>
        <dbReference type="Proteomes" id="UP000034883"/>
    </source>
</evidence>
<dbReference type="Gene3D" id="3.30.70.1230">
    <property type="entry name" value="Nucleotide cyclase"/>
    <property type="match status" value="1"/>
</dbReference>
<dbReference type="RefSeq" id="WP_053230421.1">
    <property type="nucleotide sequence ID" value="NZ_CP011125.1"/>
</dbReference>
<dbReference type="InterPro" id="IPR011009">
    <property type="entry name" value="Kinase-like_dom_sf"/>
</dbReference>
<dbReference type="InterPro" id="IPR003018">
    <property type="entry name" value="GAF"/>
</dbReference>
<protein>
    <submittedName>
        <fullName evidence="4">Adenylate cyclase</fullName>
    </submittedName>
</protein>
<dbReference type="Proteomes" id="UP000034883">
    <property type="component" value="Chromosome"/>
</dbReference>
<dbReference type="SUPFAM" id="SSF52540">
    <property type="entry name" value="P-loop containing nucleoside triphosphate hydrolases"/>
    <property type="match status" value="1"/>
</dbReference>
<dbReference type="InterPro" id="IPR000719">
    <property type="entry name" value="Prot_kinase_dom"/>
</dbReference>
<dbReference type="InterPro" id="IPR027417">
    <property type="entry name" value="P-loop_NTPase"/>
</dbReference>
<dbReference type="SUPFAM" id="SSF56112">
    <property type="entry name" value="Protein kinase-like (PK-like)"/>
    <property type="match status" value="1"/>
</dbReference>
<dbReference type="InterPro" id="IPR053159">
    <property type="entry name" value="Hybrid_Histidine_Kinase"/>
</dbReference>
<dbReference type="InterPro" id="IPR029787">
    <property type="entry name" value="Nucleotide_cyclase"/>
</dbReference>
<dbReference type="GO" id="GO:0035556">
    <property type="term" value="P:intracellular signal transduction"/>
    <property type="evidence" value="ECO:0007669"/>
    <property type="project" value="InterPro"/>
</dbReference>
<evidence type="ECO:0000313" key="4">
    <source>
        <dbReference type="EMBL" id="AKF02930.1"/>
    </source>
</evidence>
<accession>A0A0F6VYM4</accession>
<sequence>MRRLHAARGATYFLDESGLGDSSLDDSSLGGSSLGDSSAESGPLLVKVLDAPATTQAQLELENELRLTRELAIPGVRRAIRRGEVDGRPALWTTFFAGDTLERAFSDARQPLERVLEVGVRLADVLGALHAARIVHGHLSPRAIRVDATFRDIELSRLGLASRLDVVAEPEGLAVAASDRAAYAAPEETGRMNRPVDWRADLYSLGAILYEMLTGAPALSAPSALELVHRLIATAPTPPHERDPQIPAQVSAIVLKLLAKNAEDRYQSAEGLRVDLARCLDHVRRGDAIPTFALAERDVSARFRLTRRLYGRDAELAALRDAIDRIAAPEGGVELVLLAGRAGTGKSMLVREIERPLTARHGRFIEGKFDQYQREVPFSALSRAFEQWVHLVLAEDDAELARQRARILDAASDLGGLLTRLVPDLELVIGTQPAVPEVGPSEALHRFQYVLRRFLASVADSTRPLVLFVDDLQWADSASLELLGTLATSGDARHLLIVGAYRDDEVPTGHPLTLLLDSLGRSSARVTRIAIGPLAHDAIEQLVADTLSDTPAQVRPLATHVAGETAGNALFVGQLLRAMVDEGTLAWSHAAARWEWSLDGREGTRRDVLDLIVAKVRRLPDATRELLVTCACLGTRVDASVLAQLTDRTAIAVATLLEPALREGVLLATGAGHRFLEAGLEIAGDLEAGYVFPHDRVQQAVYSLVPEGEREALHLGLGRRLAGALGATDADDRIFDVVHQLNRGRARLLDRAERRDLARLDLHAGLVAKRSAAYAAALEYLTIGIELLGGVGGDVAWSTDRPLALQLHTEAAECAYLSSAIDRMEQHIDAVLAQAAGASILETIRVYNLRVDAYTSQNRLNDAMKVGLEALAQLGVRFPREPKLPHVLAGLARTKLTLVGKDVPKLATQRRMTDPHKLEAMLLLERMVPPAYMSGSPLFPLLVFAMVDLSVKYGNSPLSPFGYGSFAITLSGVLGDIRSGEVFGRTALTTMRELGAETYLAKVYFVLYVFITHWTQHLSTCVDPLLDAYHSGMKAGNLVGATWSAYYRLLWMHYCGRPLAELEREAATYSTIFAQLEQNAAFRRCDMLRQTLLNLMGRSAHPIEFRGETYDDGEIETLTAKGDDATSRFFFHSNKVMLGYLFDRADLAVQHGDRAKTLLESATGLPDTPYWTFWDALARARASESARGKRSKTLLAEARAHAAKLAKWGRFAPMNYQHKHDLVAAEIARIESDHTRARELYDQAIEGATTHGYVQEAALACELAARFHRGRARRELATWYLRRAHEGYLRWGAIAKADALEAAFPELAAHGHEATHDEPQHVSADIDLASVVKATTAISGEIVLDRLAATLLEIAVENAGAQRGALVLWEDNEGRVVARKDATGAVSTGLDLAIASAELPETAIAYVARSKRALVVGDALTETRFARDPHVLGHSVRSMLCMPIVHQGALRAIVYLENNLAPDAFTPERLTLLGVLGGQIAISLDNAKLYRNLETALDKQTQLTQAYSRFTPKAFLDFLGAESILDVRLGDQRHGDMTVLFADIRSYTSLSESMSPDDNFRFINGFLSRMTPVIGEHGGVVSDFLGDGVMAFFPREPEDALRAAIAMQRALRGYNEERRAKARMPITMGIGMHTGPLMIGVIGDRDRMDAALVSDTVNTAARMEGLTKELRVSIAASESTIARVDRAFERFGLRRVGDIRPKGKSQVVRVYECFDGDVDAGARAKRDHVAEFEAALAAFQRAEFADASDSFEKLLAAYEHDATAHRYLERAKEYRARGVPEGWSGVEAMERK</sequence>
<name>A0A0F6VYM4_9BACT</name>
<reference evidence="4 5" key="1">
    <citation type="submission" date="2015-03" db="EMBL/GenBank/DDBJ databases">
        <title>Genome assembly of Sandaracinus amylolyticus DSM 53668.</title>
        <authorList>
            <person name="Sharma G."/>
            <person name="Subramanian S."/>
        </authorList>
    </citation>
    <scope>NUCLEOTIDE SEQUENCE [LARGE SCALE GENOMIC DNA]</scope>
    <source>
        <strain evidence="4 5">DSM 53668</strain>
    </source>
</reference>
<dbReference type="SMART" id="SM00044">
    <property type="entry name" value="CYCc"/>
    <property type="match status" value="1"/>
</dbReference>
<dbReference type="OrthoDB" id="5521237at2"/>
<comment type="subcellular location">
    <subcellularLocation>
        <location evidence="1">Membrane</location>
        <topology evidence="1">Single-pass membrane protein</topology>
    </subcellularLocation>
</comment>
<dbReference type="Pfam" id="PF00211">
    <property type="entry name" value="Guanylate_cyc"/>
    <property type="match status" value="1"/>
</dbReference>
<dbReference type="Gene3D" id="3.40.50.300">
    <property type="entry name" value="P-loop containing nucleotide triphosphate hydrolases"/>
    <property type="match status" value="1"/>
</dbReference>
<dbReference type="PANTHER" id="PTHR43642:SF1">
    <property type="entry name" value="HYBRID SIGNAL TRANSDUCTION HISTIDINE KINASE G"/>
    <property type="match status" value="1"/>
</dbReference>
<dbReference type="EMBL" id="CP011125">
    <property type="protein sequence ID" value="AKF02930.1"/>
    <property type="molecule type" value="Genomic_DNA"/>
</dbReference>
<dbReference type="Pfam" id="PF01590">
    <property type="entry name" value="GAF"/>
    <property type="match status" value="1"/>
</dbReference>
<dbReference type="SMART" id="SM00220">
    <property type="entry name" value="S_TKc"/>
    <property type="match status" value="1"/>
</dbReference>
<dbReference type="PROSITE" id="PS50096">
    <property type="entry name" value="IQ"/>
    <property type="match status" value="1"/>
</dbReference>
<dbReference type="KEGG" id="samy:DB32_000078"/>
<evidence type="ECO:0000259" key="2">
    <source>
        <dbReference type="PROSITE" id="PS50011"/>
    </source>
</evidence>
<dbReference type="STRING" id="927083.DB32_000078"/>
<evidence type="ECO:0000259" key="3">
    <source>
        <dbReference type="PROSITE" id="PS50125"/>
    </source>
</evidence>
<dbReference type="InterPro" id="IPR029016">
    <property type="entry name" value="GAF-like_dom_sf"/>
</dbReference>
<dbReference type="Pfam" id="PF00069">
    <property type="entry name" value="Pkinase"/>
    <property type="match status" value="1"/>
</dbReference>
<organism evidence="4 5">
    <name type="scientific">Sandaracinus amylolyticus</name>
    <dbReference type="NCBI Taxonomy" id="927083"/>
    <lineage>
        <taxon>Bacteria</taxon>
        <taxon>Pseudomonadati</taxon>
        <taxon>Myxococcota</taxon>
        <taxon>Polyangia</taxon>
        <taxon>Polyangiales</taxon>
        <taxon>Sandaracinaceae</taxon>
        <taxon>Sandaracinus</taxon>
    </lineage>
</organism>
<dbReference type="PROSITE" id="PS50125">
    <property type="entry name" value="GUANYLATE_CYCLASE_2"/>
    <property type="match status" value="1"/>
</dbReference>
<dbReference type="PANTHER" id="PTHR43642">
    <property type="entry name" value="HYBRID SIGNAL TRANSDUCTION HISTIDINE KINASE G"/>
    <property type="match status" value="1"/>
</dbReference>
<dbReference type="PROSITE" id="PS50011">
    <property type="entry name" value="PROTEIN_KINASE_DOM"/>
    <property type="match status" value="1"/>
</dbReference>
<feature type="domain" description="Protein kinase" evidence="2">
    <location>
        <begin position="13"/>
        <end position="285"/>
    </location>
</feature>
<dbReference type="SUPFAM" id="SSF55073">
    <property type="entry name" value="Nucleotide cyclase"/>
    <property type="match status" value="1"/>
</dbReference>
<keyword evidence="5" id="KW-1185">Reference proteome</keyword>
<gene>
    <name evidence="4" type="ORF">DB32_000078</name>
</gene>
<dbReference type="GO" id="GO:0004016">
    <property type="term" value="F:adenylate cyclase activity"/>
    <property type="evidence" value="ECO:0007669"/>
    <property type="project" value="UniProtKB-ARBA"/>
</dbReference>
<dbReference type="CDD" id="cd07302">
    <property type="entry name" value="CHD"/>
    <property type="match status" value="1"/>
</dbReference>
<dbReference type="SUPFAM" id="SSF55781">
    <property type="entry name" value="GAF domain-like"/>
    <property type="match status" value="1"/>
</dbReference>
<proteinExistence type="predicted"/>
<dbReference type="GO" id="GO:0016020">
    <property type="term" value="C:membrane"/>
    <property type="evidence" value="ECO:0007669"/>
    <property type="project" value="UniProtKB-SubCell"/>
</dbReference>
<dbReference type="SMART" id="SM00065">
    <property type="entry name" value="GAF"/>
    <property type="match status" value="1"/>
</dbReference>
<dbReference type="GO" id="GO:0005524">
    <property type="term" value="F:ATP binding"/>
    <property type="evidence" value="ECO:0007669"/>
    <property type="project" value="InterPro"/>
</dbReference>